<evidence type="ECO:0000313" key="4">
    <source>
        <dbReference type="Proteomes" id="UP000410492"/>
    </source>
</evidence>
<evidence type="ECO:0000256" key="1">
    <source>
        <dbReference type="SAM" id="MobiDB-lite"/>
    </source>
</evidence>
<organism evidence="3 4">
    <name type="scientific">Callosobruchus maculatus</name>
    <name type="common">Southern cowpea weevil</name>
    <name type="synonym">Pulse bruchid</name>
    <dbReference type="NCBI Taxonomy" id="64391"/>
    <lineage>
        <taxon>Eukaryota</taxon>
        <taxon>Metazoa</taxon>
        <taxon>Ecdysozoa</taxon>
        <taxon>Arthropoda</taxon>
        <taxon>Hexapoda</taxon>
        <taxon>Insecta</taxon>
        <taxon>Pterygota</taxon>
        <taxon>Neoptera</taxon>
        <taxon>Endopterygota</taxon>
        <taxon>Coleoptera</taxon>
        <taxon>Polyphaga</taxon>
        <taxon>Cucujiformia</taxon>
        <taxon>Chrysomeloidea</taxon>
        <taxon>Chrysomelidae</taxon>
        <taxon>Bruchinae</taxon>
        <taxon>Bruchini</taxon>
        <taxon>Callosobruchus</taxon>
    </lineage>
</organism>
<dbReference type="OrthoDB" id="158357at2759"/>
<feature type="region of interest" description="Disordered" evidence="1">
    <location>
        <begin position="1"/>
        <end position="54"/>
    </location>
</feature>
<dbReference type="AlphaFoldDB" id="A0A653DXX7"/>
<dbReference type="EMBL" id="CAACVG010015296">
    <property type="protein sequence ID" value="VEN64365.1"/>
    <property type="molecule type" value="Genomic_DNA"/>
</dbReference>
<keyword evidence="2" id="KW-1133">Transmembrane helix</keyword>
<evidence type="ECO:0008006" key="5">
    <source>
        <dbReference type="Google" id="ProtNLM"/>
    </source>
</evidence>
<dbReference type="GO" id="GO:0016010">
    <property type="term" value="C:dystrophin-associated glycoprotein complex"/>
    <property type="evidence" value="ECO:0007669"/>
    <property type="project" value="InterPro"/>
</dbReference>
<evidence type="ECO:0000313" key="3">
    <source>
        <dbReference type="EMBL" id="VEN64365.1"/>
    </source>
</evidence>
<feature type="transmembrane region" description="Helical" evidence="2">
    <location>
        <begin position="254"/>
        <end position="280"/>
    </location>
</feature>
<evidence type="ECO:0000256" key="2">
    <source>
        <dbReference type="SAM" id="Phobius"/>
    </source>
</evidence>
<keyword evidence="4" id="KW-1185">Reference proteome</keyword>
<sequence>MEPETLEASRQSDSRPVSYYENNQQASEGRQSSEGKSASNNNLNRFTKSPTQTHCLNTTVPQNIAAPDFGGRHQPTRSSLRHSRMIVLNRSGQAVTPNDIPLLKHRKLVKAFLILTLLIGILLCLISLWFLVWSPNLRQRDNPCWSALPILVSGIVGLLYLHYCPKLHPSRLLSYFIKSLKYVSVTLSLLACSTALAAFFIALVHIVAISITSCAPPNKASSTCLCATGTNRTQEKLFDATFHYLDLNCFEVDVVLRSIIAVVCLMNGMAFIFGAFYLYLQWTGRNTHYYSRVPTNTNGKEMKVFKSNS</sequence>
<feature type="transmembrane region" description="Helical" evidence="2">
    <location>
        <begin position="145"/>
        <end position="164"/>
    </location>
</feature>
<proteinExistence type="predicted"/>
<keyword evidence="2" id="KW-0472">Membrane</keyword>
<feature type="transmembrane region" description="Helical" evidence="2">
    <location>
        <begin position="111"/>
        <end position="133"/>
    </location>
</feature>
<dbReference type="GO" id="GO:0042383">
    <property type="term" value="C:sarcolemma"/>
    <property type="evidence" value="ECO:0007669"/>
    <property type="project" value="TreeGrafter"/>
</dbReference>
<dbReference type="Proteomes" id="UP000410492">
    <property type="component" value="Unassembled WGS sequence"/>
</dbReference>
<keyword evidence="2" id="KW-0812">Transmembrane</keyword>
<protein>
    <recommendedName>
        <fullName evidence="5">Sarcospan</fullName>
    </recommendedName>
</protein>
<accession>A0A653DXX7</accession>
<dbReference type="PANTHER" id="PTHR15260:SF1">
    <property type="entry name" value="SARCOSPAN"/>
    <property type="match status" value="1"/>
</dbReference>
<feature type="transmembrane region" description="Helical" evidence="2">
    <location>
        <begin position="185"/>
        <end position="211"/>
    </location>
</feature>
<gene>
    <name evidence="3" type="ORF">CALMAC_LOCUS20898</name>
</gene>
<dbReference type="InterPro" id="IPR030429">
    <property type="entry name" value="Sarcospan"/>
</dbReference>
<name>A0A653DXX7_CALMS</name>
<reference evidence="3 4" key="1">
    <citation type="submission" date="2019-01" db="EMBL/GenBank/DDBJ databases">
        <authorList>
            <person name="Sayadi A."/>
        </authorList>
    </citation>
    <scope>NUCLEOTIDE SEQUENCE [LARGE SCALE GENOMIC DNA]</scope>
</reference>
<feature type="compositionally biased region" description="Polar residues" evidence="1">
    <location>
        <begin position="8"/>
        <end position="54"/>
    </location>
</feature>
<dbReference type="PANTHER" id="PTHR15260">
    <property type="entry name" value="SARCOSPAN"/>
    <property type="match status" value="1"/>
</dbReference>